<feature type="transmembrane region" description="Helical" evidence="1">
    <location>
        <begin position="62"/>
        <end position="81"/>
    </location>
</feature>
<proteinExistence type="predicted"/>
<dbReference type="AlphaFoldDB" id="A0A3A3FMA9"/>
<feature type="transmembrane region" description="Helical" evidence="1">
    <location>
        <begin position="102"/>
        <end position="127"/>
    </location>
</feature>
<feature type="domain" description="DUF1468" evidence="2">
    <location>
        <begin position="29"/>
        <end position="167"/>
    </location>
</feature>
<keyword evidence="1" id="KW-1133">Transmembrane helix</keyword>
<sequence length="180" mass="19537">MMSNVHTTSESGEDRITAVTMRGAELGTALFTALIGGIVIVGAQEQGIGWTESGPDAGYFPFYIGVILVLASAGTILHTLARWKTLDATLLDKRQFHHVAAVFIPMCVYGVAIHLIGTYIASSIFIAWFMWRERDGKRYAPITIAAISIGVSVAVYLLFERWFGLPLNRGLLLGMMGISG</sequence>
<dbReference type="InterPro" id="IPR009936">
    <property type="entry name" value="DUF1468"/>
</dbReference>
<evidence type="ECO:0000256" key="1">
    <source>
        <dbReference type="SAM" id="Phobius"/>
    </source>
</evidence>
<dbReference type="EMBL" id="QYUO01000002">
    <property type="protein sequence ID" value="RJF95861.1"/>
    <property type="molecule type" value="Genomic_DNA"/>
</dbReference>
<evidence type="ECO:0000313" key="3">
    <source>
        <dbReference type="EMBL" id="RJF95861.1"/>
    </source>
</evidence>
<accession>A0A3A3FMA9</accession>
<protein>
    <submittedName>
        <fullName evidence="3">Tripartite tricarboxylate transporter TctB family protein</fullName>
    </submittedName>
</protein>
<feature type="transmembrane region" description="Helical" evidence="1">
    <location>
        <begin position="23"/>
        <end position="42"/>
    </location>
</feature>
<dbReference type="RefSeq" id="WP_119771008.1">
    <property type="nucleotide sequence ID" value="NZ_QYUO01000002.1"/>
</dbReference>
<keyword evidence="4" id="KW-1185">Reference proteome</keyword>
<keyword evidence="1" id="KW-0812">Transmembrane</keyword>
<keyword evidence="1" id="KW-0472">Membrane</keyword>
<dbReference type="Pfam" id="PF07331">
    <property type="entry name" value="TctB"/>
    <property type="match status" value="1"/>
</dbReference>
<feature type="transmembrane region" description="Helical" evidence="1">
    <location>
        <begin position="139"/>
        <end position="159"/>
    </location>
</feature>
<organism evidence="3 4">
    <name type="scientific">Noviherbaspirillum saxi</name>
    <dbReference type="NCBI Taxonomy" id="2320863"/>
    <lineage>
        <taxon>Bacteria</taxon>
        <taxon>Pseudomonadati</taxon>
        <taxon>Pseudomonadota</taxon>
        <taxon>Betaproteobacteria</taxon>
        <taxon>Burkholderiales</taxon>
        <taxon>Oxalobacteraceae</taxon>
        <taxon>Noviherbaspirillum</taxon>
    </lineage>
</organism>
<comment type="caution">
    <text evidence="3">The sequence shown here is derived from an EMBL/GenBank/DDBJ whole genome shotgun (WGS) entry which is preliminary data.</text>
</comment>
<dbReference type="Proteomes" id="UP000265955">
    <property type="component" value="Unassembled WGS sequence"/>
</dbReference>
<evidence type="ECO:0000259" key="2">
    <source>
        <dbReference type="Pfam" id="PF07331"/>
    </source>
</evidence>
<evidence type="ECO:0000313" key="4">
    <source>
        <dbReference type="Proteomes" id="UP000265955"/>
    </source>
</evidence>
<dbReference type="OrthoDB" id="6183775at2"/>
<reference evidence="4" key="1">
    <citation type="submission" date="2018-09" db="EMBL/GenBank/DDBJ databases">
        <authorList>
            <person name="Zhu H."/>
        </authorList>
    </citation>
    <scope>NUCLEOTIDE SEQUENCE [LARGE SCALE GENOMIC DNA]</scope>
    <source>
        <strain evidence="4">K1R23-30</strain>
    </source>
</reference>
<gene>
    <name evidence="3" type="ORF">D3871_21070</name>
</gene>
<name>A0A3A3FMA9_9BURK</name>